<keyword evidence="5 9" id="KW-0808">Transferase</keyword>
<evidence type="ECO:0000256" key="3">
    <source>
        <dbReference type="ARBA" id="ARBA00022571"/>
    </source>
</evidence>
<dbReference type="HOGENOM" id="CLU_027172_1_0_10"/>
<comment type="pathway">
    <text evidence="9">Amino-acid biosynthesis; L-arginine biosynthesis; N(2)-acetyl-L-ornithine from L-glutamate: step 1/4.</text>
</comment>
<comment type="subunit">
    <text evidence="2 9">Heterotetramer of two alpha and two beta chains.</text>
</comment>
<comment type="catalytic activity">
    <reaction evidence="9">
        <text>L-glutamate + acetyl-CoA = N-acetyl-L-glutamate + CoA + H(+)</text>
        <dbReference type="Rhea" id="RHEA:24292"/>
        <dbReference type="ChEBI" id="CHEBI:15378"/>
        <dbReference type="ChEBI" id="CHEBI:29985"/>
        <dbReference type="ChEBI" id="CHEBI:44337"/>
        <dbReference type="ChEBI" id="CHEBI:57287"/>
        <dbReference type="ChEBI" id="CHEBI:57288"/>
        <dbReference type="EC" id="2.3.1.1"/>
    </reaction>
</comment>
<feature type="binding site" evidence="9">
    <location>
        <position position="427"/>
    </location>
    <ligand>
        <name>substrate</name>
    </ligand>
</feature>
<feature type="binding site" evidence="9">
    <location>
        <position position="305"/>
    </location>
    <ligand>
        <name>substrate</name>
    </ligand>
</feature>
<comment type="catalytic activity">
    <reaction evidence="8 9">
        <text>N(2)-acetyl-L-ornithine + L-glutamate = N-acetyl-L-glutamate + L-ornithine</text>
        <dbReference type="Rhea" id="RHEA:15349"/>
        <dbReference type="ChEBI" id="CHEBI:29985"/>
        <dbReference type="ChEBI" id="CHEBI:44337"/>
        <dbReference type="ChEBI" id="CHEBI:46911"/>
        <dbReference type="ChEBI" id="CHEBI:57805"/>
        <dbReference type="EC" id="2.3.1.35"/>
    </reaction>
</comment>
<evidence type="ECO:0000313" key="10">
    <source>
        <dbReference type="EMBL" id="ACF46110.1"/>
    </source>
</evidence>
<dbReference type="InterPro" id="IPR002813">
    <property type="entry name" value="Arg_biosynth_ArgJ"/>
</dbReference>
<evidence type="ECO:0000256" key="6">
    <source>
        <dbReference type="ARBA" id="ARBA00022813"/>
    </source>
</evidence>
<evidence type="ECO:0000256" key="8">
    <source>
        <dbReference type="ARBA" id="ARBA00049439"/>
    </source>
</evidence>
<dbReference type="Proteomes" id="UP000002725">
    <property type="component" value="Chromosome"/>
</dbReference>
<comment type="function">
    <text evidence="9">Catalyzes two activities which are involved in the cyclic version of arginine biosynthesis: the synthesis of N-acetylglutamate from glutamate and acetyl-CoA as the acetyl donor, and of ornithine by transacetylation between N(2)-acetylornithine and glutamate.</text>
</comment>
<dbReference type="InterPro" id="IPR016117">
    <property type="entry name" value="ArgJ-like_dom_sf"/>
</dbReference>
<evidence type="ECO:0000256" key="9">
    <source>
        <dbReference type="HAMAP-Rule" id="MF_01106"/>
    </source>
</evidence>
<dbReference type="GO" id="GO:0006526">
    <property type="term" value="P:L-arginine biosynthetic process"/>
    <property type="evidence" value="ECO:0007669"/>
    <property type="project" value="UniProtKB-UniRule"/>
</dbReference>
<keyword evidence="4 9" id="KW-0028">Amino-acid biosynthesis</keyword>
<comment type="similarity">
    <text evidence="1 9">Belongs to the ArgJ family.</text>
</comment>
<feature type="site" description="Involved in the stabilization of negative charge on the oxyanion by the formation of the oxyanion hole" evidence="9">
    <location>
        <position position="148"/>
    </location>
</feature>
<evidence type="ECO:0000256" key="7">
    <source>
        <dbReference type="ARBA" id="ARBA00023315"/>
    </source>
</evidence>
<dbReference type="GO" id="GO:0004042">
    <property type="term" value="F:L-glutamate N-acetyltransferase activity"/>
    <property type="evidence" value="ECO:0007669"/>
    <property type="project" value="UniProtKB-UniRule"/>
</dbReference>
<feature type="binding site" evidence="9">
    <location>
        <position position="210"/>
    </location>
    <ligand>
        <name>substrate</name>
    </ligand>
</feature>
<dbReference type="CDD" id="cd02152">
    <property type="entry name" value="OAT"/>
    <property type="match status" value="1"/>
</dbReference>
<dbReference type="eggNOG" id="COG1364">
    <property type="taxonomic scope" value="Bacteria"/>
</dbReference>
<dbReference type="FunFam" id="3.10.20.340:FF:000001">
    <property type="entry name" value="Arginine biosynthesis bifunctional protein ArgJ, chloroplastic"/>
    <property type="match status" value="1"/>
</dbReference>
<dbReference type="SUPFAM" id="SSF56266">
    <property type="entry name" value="DmpA/ArgJ-like"/>
    <property type="match status" value="1"/>
</dbReference>
<evidence type="ECO:0000256" key="1">
    <source>
        <dbReference type="ARBA" id="ARBA00006774"/>
    </source>
</evidence>
<evidence type="ECO:0000256" key="5">
    <source>
        <dbReference type="ARBA" id="ARBA00022679"/>
    </source>
</evidence>
<feature type="site" description="Cleavage; by autolysis" evidence="9">
    <location>
        <begin position="220"/>
        <end position="221"/>
    </location>
</feature>
<feature type="binding site" evidence="9">
    <location>
        <position position="221"/>
    </location>
    <ligand>
        <name>substrate</name>
    </ligand>
</feature>
<dbReference type="AlphaFoldDB" id="B4S7S3"/>
<dbReference type="MEROPS" id="T05.002"/>
<evidence type="ECO:0000313" key="11">
    <source>
        <dbReference type="Proteomes" id="UP000002725"/>
    </source>
</evidence>
<feature type="chain" id="PRO_5023236374" description="Arginine biosynthesis bifunctional protein ArgJ beta chain" evidence="9">
    <location>
        <begin position="221"/>
        <end position="432"/>
    </location>
</feature>
<dbReference type="RefSeq" id="WP_012505647.1">
    <property type="nucleotide sequence ID" value="NC_011059.1"/>
</dbReference>
<reference evidence="10" key="1">
    <citation type="submission" date="2008-06" db="EMBL/GenBank/DDBJ databases">
        <title>Complete sequence of chromosome of Prosthecochloris aestuarii DSM 271.</title>
        <authorList>
            <consortium name="US DOE Joint Genome Institute"/>
            <person name="Lucas S."/>
            <person name="Copeland A."/>
            <person name="Lapidus A."/>
            <person name="Glavina del Rio T."/>
            <person name="Dalin E."/>
            <person name="Tice H."/>
            <person name="Bruce D."/>
            <person name="Goodwin L."/>
            <person name="Pitluck S."/>
            <person name="Schmutz J."/>
            <person name="Larimer F."/>
            <person name="Land M."/>
            <person name="Hauser L."/>
            <person name="Kyrpides N."/>
            <person name="Anderson I."/>
            <person name="Liu Z."/>
            <person name="Li T."/>
            <person name="Zhao F."/>
            <person name="Overmann J."/>
            <person name="Bryant D.A."/>
            <person name="Richardson P."/>
        </authorList>
    </citation>
    <scope>NUCLEOTIDE SEQUENCE [LARGE SCALE GENOMIC DNA]</scope>
    <source>
        <strain evidence="10">DSM 271</strain>
    </source>
</reference>
<dbReference type="GO" id="GO:0005737">
    <property type="term" value="C:cytoplasm"/>
    <property type="evidence" value="ECO:0007669"/>
    <property type="project" value="UniProtKB-SubCell"/>
</dbReference>
<keyword evidence="11" id="KW-1185">Reference proteome</keyword>
<feature type="binding site" evidence="9">
    <location>
        <position position="432"/>
    </location>
    <ligand>
        <name>substrate</name>
    </ligand>
</feature>
<keyword evidence="3 9" id="KW-0055">Arginine biosynthesis</keyword>
<comment type="subcellular location">
    <subcellularLocation>
        <location evidence="9">Cytoplasm</location>
    </subcellularLocation>
</comment>
<gene>
    <name evidence="9" type="primary">argJ</name>
    <name evidence="10" type="ordered locus">Paes_1075</name>
</gene>
<dbReference type="KEGG" id="paa:Paes_1075"/>
<dbReference type="GO" id="GO:0004358">
    <property type="term" value="F:L-glutamate N-acetyltransferase activity, acting on acetyl-L-ornithine as donor"/>
    <property type="evidence" value="ECO:0007669"/>
    <property type="project" value="UniProtKB-UniRule"/>
</dbReference>
<feature type="site" description="Involved in the stabilization of negative charge on the oxyanion by the formation of the oxyanion hole" evidence="9">
    <location>
        <position position="147"/>
    </location>
</feature>
<dbReference type="NCBIfam" id="NF003802">
    <property type="entry name" value="PRK05388.1"/>
    <property type="match status" value="1"/>
</dbReference>
<evidence type="ECO:0000256" key="4">
    <source>
        <dbReference type="ARBA" id="ARBA00022605"/>
    </source>
</evidence>
<dbReference type="Gene3D" id="3.60.70.12">
    <property type="entry name" value="L-amino peptidase D-ALA esterase/amidase"/>
    <property type="match status" value="1"/>
</dbReference>
<protein>
    <recommendedName>
        <fullName evidence="9">Arginine biosynthesis bifunctional protein ArgJ</fullName>
    </recommendedName>
    <domain>
        <recommendedName>
            <fullName evidence="9">Glutamate N-acetyltransferase</fullName>
            <ecNumber evidence="9">2.3.1.35</ecNumber>
        </recommendedName>
        <alternativeName>
            <fullName evidence="9">Ornithine acetyltransferase</fullName>
            <shortName evidence="9">OATase</shortName>
        </alternativeName>
        <alternativeName>
            <fullName evidence="9">Ornithine transacetylase</fullName>
        </alternativeName>
    </domain>
    <domain>
        <recommendedName>
            <fullName evidence="9">Amino-acid acetyltransferase</fullName>
            <ecNumber evidence="9">2.3.1.1</ecNumber>
        </recommendedName>
        <alternativeName>
            <fullName evidence="9">N-acetylglutamate synthase</fullName>
            <shortName evidence="9">AGSase</shortName>
        </alternativeName>
    </domain>
    <component>
        <recommendedName>
            <fullName evidence="9">Arginine biosynthesis bifunctional protein ArgJ alpha chain</fullName>
        </recommendedName>
    </component>
    <component>
        <recommendedName>
            <fullName evidence="9">Arginine biosynthesis bifunctional protein ArgJ beta chain</fullName>
        </recommendedName>
    </component>
</protein>
<keyword evidence="7 9" id="KW-0012">Acyltransferase</keyword>
<dbReference type="STRING" id="290512.Paes_1075"/>
<dbReference type="UniPathway" id="UPA00068">
    <property type="reaction ID" value="UER00106"/>
</dbReference>
<organism evidence="10 11">
    <name type="scientific">Prosthecochloris aestuarii (strain DSM 271 / SK 413)</name>
    <dbReference type="NCBI Taxonomy" id="290512"/>
    <lineage>
        <taxon>Bacteria</taxon>
        <taxon>Pseudomonadati</taxon>
        <taxon>Chlorobiota</taxon>
        <taxon>Chlorobiia</taxon>
        <taxon>Chlorobiales</taxon>
        <taxon>Chlorobiaceae</taxon>
        <taxon>Prosthecochloris</taxon>
    </lineage>
</organism>
<dbReference type="HAMAP" id="MF_01106">
    <property type="entry name" value="ArgJ"/>
    <property type="match status" value="1"/>
</dbReference>
<keyword evidence="6 9" id="KW-0068">Autocatalytic cleavage</keyword>
<dbReference type="Gene3D" id="3.10.20.340">
    <property type="entry name" value="ArgJ beta chain, C-terminal domain"/>
    <property type="match status" value="1"/>
</dbReference>
<dbReference type="Pfam" id="PF01960">
    <property type="entry name" value="ArgJ"/>
    <property type="match status" value="1"/>
</dbReference>
<feature type="active site" description="Nucleophile" evidence="9">
    <location>
        <position position="221"/>
    </location>
</feature>
<sequence>MILKDVNTLQKAFAAVETLAAQTPWPDAVTLVKPEHADNGGFWPQGFRAAGVSAGIKSKRKDLMAIVSDKPASAAAVFTTNLCCAAPVVVSKAHLECSASSMRAIICNSGNANAATGDQGMRDARSMAASTSALLGVKPEEILVASTGVIGVPLPLDKILAALDMIPDALERESCFDAAEAIMTTDTFPKFFAVDVRLSNATVRIAGIAKGSGMICPNMATMLGFLVTDASIEPELLKLMLQSANAESFNAITVDGDTSTNDMVAILAGGNGPCIQQGSPDAELFYQALRHLMIFLAKLIVIDGEGATKLVEISVEGARDNHDAERAARTVANSSLVKTAIHGEDANWGRIIGALGRSGAHFNPEDLVVRFNDLAILEPGFISNFSEDEAKTILSKNSYVISIVLGQGSGKSVIWTCDLSKEYVEINGSYRT</sequence>
<keyword evidence="9" id="KW-0963">Cytoplasm</keyword>
<dbReference type="PANTHER" id="PTHR23100">
    <property type="entry name" value="ARGININE BIOSYNTHESIS BIFUNCTIONAL PROTEIN ARGJ"/>
    <property type="match status" value="1"/>
</dbReference>
<dbReference type="InterPro" id="IPR042195">
    <property type="entry name" value="ArgJ_beta_C"/>
</dbReference>
<keyword evidence="9" id="KW-0511">Multifunctional enzyme</keyword>
<dbReference type="GO" id="GO:0006592">
    <property type="term" value="P:ornithine biosynthetic process"/>
    <property type="evidence" value="ECO:0007669"/>
    <property type="project" value="TreeGrafter"/>
</dbReference>
<dbReference type="FunFam" id="3.60.70.12:FF:000001">
    <property type="entry name" value="Arginine biosynthesis bifunctional protein ArgJ, chloroplastic"/>
    <property type="match status" value="1"/>
</dbReference>
<dbReference type="PANTHER" id="PTHR23100:SF0">
    <property type="entry name" value="ARGININE BIOSYNTHESIS BIFUNCTIONAL PROTEIN ARGJ, MITOCHONDRIAL"/>
    <property type="match status" value="1"/>
</dbReference>
<dbReference type="EC" id="2.3.1.1" evidence="9"/>
<feature type="chain" id="PRO_5023236375" description="Arginine biosynthesis bifunctional protein ArgJ alpha chain" evidence="9">
    <location>
        <begin position="1"/>
        <end position="220"/>
    </location>
</feature>
<proteinExistence type="inferred from homology"/>
<comment type="pathway">
    <text evidence="9">Amino-acid biosynthesis; L-arginine biosynthesis; L-ornithine and N-acetyl-L-glutamate from L-glutamate and N(2)-acetyl-L-ornithine (cyclic): step 1/1.</text>
</comment>
<dbReference type="EC" id="2.3.1.35" evidence="9"/>
<accession>B4S7S3</accession>
<feature type="binding site" evidence="9">
    <location>
        <position position="184"/>
    </location>
    <ligand>
        <name>substrate</name>
    </ligand>
</feature>
<evidence type="ECO:0000256" key="2">
    <source>
        <dbReference type="ARBA" id="ARBA00011475"/>
    </source>
</evidence>
<dbReference type="NCBIfam" id="TIGR00120">
    <property type="entry name" value="ArgJ"/>
    <property type="match status" value="1"/>
</dbReference>
<dbReference type="EMBL" id="CP001108">
    <property type="protein sequence ID" value="ACF46110.1"/>
    <property type="molecule type" value="Genomic_DNA"/>
</dbReference>
<name>B4S7S3_PROA2</name>